<name>A0A556TJ05_BAGYA</name>
<accession>A0A556TJ05</accession>
<feature type="chain" id="PRO_5021891571" evidence="3">
    <location>
        <begin position="27"/>
        <end position="336"/>
    </location>
</feature>
<dbReference type="OrthoDB" id="2015116at2759"/>
<gene>
    <name evidence="5" type="ORF">Baya_0705</name>
</gene>
<comment type="caution">
    <text evidence="5">The sequence shown here is derived from an EMBL/GenBank/DDBJ whole genome shotgun (WGS) entry which is preliminary data.</text>
</comment>
<keyword evidence="1 3" id="KW-0732">Signal</keyword>
<dbReference type="PROSITE" id="PS50871">
    <property type="entry name" value="C1Q"/>
    <property type="match status" value="1"/>
</dbReference>
<dbReference type="PANTHER" id="PTHR36191">
    <property type="entry name" value="ENDO/EXONUCLEASE/PHOSPHATASE DOMAIN-CONTAINING PROTEIN-RELATED"/>
    <property type="match status" value="1"/>
</dbReference>
<dbReference type="SUPFAM" id="SSF49842">
    <property type="entry name" value="TNF-like"/>
    <property type="match status" value="1"/>
</dbReference>
<dbReference type="Pfam" id="PF00386">
    <property type="entry name" value="C1q"/>
    <property type="match status" value="1"/>
</dbReference>
<keyword evidence="2" id="KW-1015">Disulfide bond</keyword>
<dbReference type="EMBL" id="VCAZ01000002">
    <property type="protein sequence ID" value="TSK14722.1"/>
    <property type="molecule type" value="Genomic_DNA"/>
</dbReference>
<dbReference type="Gene3D" id="2.60.120.40">
    <property type="match status" value="1"/>
</dbReference>
<organism evidence="5 6">
    <name type="scientific">Bagarius yarrelli</name>
    <name type="common">Goonch</name>
    <name type="synonym">Bagrus yarrelli</name>
    <dbReference type="NCBI Taxonomy" id="175774"/>
    <lineage>
        <taxon>Eukaryota</taxon>
        <taxon>Metazoa</taxon>
        <taxon>Chordata</taxon>
        <taxon>Craniata</taxon>
        <taxon>Vertebrata</taxon>
        <taxon>Euteleostomi</taxon>
        <taxon>Actinopterygii</taxon>
        <taxon>Neopterygii</taxon>
        <taxon>Teleostei</taxon>
        <taxon>Ostariophysi</taxon>
        <taxon>Siluriformes</taxon>
        <taxon>Sisoridae</taxon>
        <taxon>Sisorinae</taxon>
        <taxon>Bagarius</taxon>
    </lineage>
</organism>
<dbReference type="InterPro" id="IPR001073">
    <property type="entry name" value="C1q_dom"/>
</dbReference>
<evidence type="ECO:0000313" key="5">
    <source>
        <dbReference type="EMBL" id="TSK14722.1"/>
    </source>
</evidence>
<evidence type="ECO:0000313" key="6">
    <source>
        <dbReference type="Proteomes" id="UP000319801"/>
    </source>
</evidence>
<proteinExistence type="predicted"/>
<dbReference type="InterPro" id="IPR057774">
    <property type="entry name" value="D8C_UMOD/GP2/OIT3-like"/>
</dbReference>
<sequence>MKMGVSCIQLLSVLLVCATSSKKTEGSEIETLRNEQSFIKQKQEDMAQAVMHCTQIQAYTNKEVNITCLDEGSISTLNSFSQEEEDDETDEGFDPCRRYTSLKQDWRATNYSTKNVACDRNVQWKGWYRLFYRGKSIQMPELCVKQERCGTHAPLWLVGGHPRKRDGIVTRKVCAHWNNNCCAYQSPPIQVKACQGNYFVYKFVKPPVCHMAYCAVSRIHYRKVYVNVGRAFNRSTGVFTAPVKGVYQFFFSTQTDRSGLKTDLWLVVNGYWVAMSHTHVSTSNTVGSLSTYMTTLRKGSSVYVTHNCGKSYANSASNNIVFGGSLLFSRRLKEEI</sequence>
<dbReference type="AlphaFoldDB" id="A0A556TJ05"/>
<dbReference type="Pfam" id="PF23283">
    <property type="entry name" value="D8C_UMOD"/>
    <property type="match status" value="1"/>
</dbReference>
<dbReference type="Proteomes" id="UP000319801">
    <property type="component" value="Unassembled WGS sequence"/>
</dbReference>
<reference evidence="5 6" key="1">
    <citation type="journal article" date="2019" name="Genome Biol. Evol.">
        <title>Whole-Genome Sequencing of the Giant Devil Catfish, Bagarius yarrelli.</title>
        <authorList>
            <person name="Jiang W."/>
            <person name="Lv Y."/>
            <person name="Cheng L."/>
            <person name="Yang K."/>
            <person name="Chao B."/>
            <person name="Wang X."/>
            <person name="Li Y."/>
            <person name="Pan X."/>
            <person name="You X."/>
            <person name="Zhang Y."/>
            <person name="Yang J."/>
            <person name="Li J."/>
            <person name="Zhang X."/>
            <person name="Liu S."/>
            <person name="Sun C."/>
            <person name="Yang J."/>
            <person name="Shi Q."/>
        </authorList>
    </citation>
    <scope>NUCLEOTIDE SEQUENCE [LARGE SCALE GENOMIC DNA]</scope>
    <source>
        <strain evidence="5">JWS20170419001</strain>
        <tissue evidence="5">Muscle</tissue>
    </source>
</reference>
<evidence type="ECO:0000256" key="2">
    <source>
        <dbReference type="ARBA" id="ARBA00023157"/>
    </source>
</evidence>
<dbReference type="PANTHER" id="PTHR36191:SF4">
    <property type="entry name" value="VWFD DOMAIN-CONTAINING PROTEIN"/>
    <property type="match status" value="1"/>
</dbReference>
<keyword evidence="6" id="KW-1185">Reference proteome</keyword>
<feature type="domain" description="C1q" evidence="4">
    <location>
        <begin position="192"/>
        <end position="333"/>
    </location>
</feature>
<protein>
    <submittedName>
        <fullName evidence="5">Uromodulin</fullName>
    </submittedName>
</protein>
<feature type="signal peptide" evidence="3">
    <location>
        <begin position="1"/>
        <end position="26"/>
    </location>
</feature>
<dbReference type="InterPro" id="IPR008983">
    <property type="entry name" value="Tumour_necrosis_fac-like_dom"/>
</dbReference>
<evidence type="ECO:0000256" key="1">
    <source>
        <dbReference type="ARBA" id="ARBA00022729"/>
    </source>
</evidence>
<dbReference type="SMART" id="SM00110">
    <property type="entry name" value="C1Q"/>
    <property type="match status" value="1"/>
</dbReference>
<evidence type="ECO:0000256" key="3">
    <source>
        <dbReference type="SAM" id="SignalP"/>
    </source>
</evidence>
<evidence type="ECO:0000259" key="4">
    <source>
        <dbReference type="PROSITE" id="PS50871"/>
    </source>
</evidence>